<dbReference type="AlphaFoldDB" id="A0A3E3ICZ6"/>
<keyword evidence="8" id="KW-0804">Transcription</keyword>
<comment type="caution">
    <text evidence="13">The sequence shown here is derived from an EMBL/GenBank/DDBJ whole genome shotgun (WGS) entry which is preliminary data.</text>
</comment>
<keyword evidence="5" id="KW-0902">Two-component regulatory system</keyword>
<dbReference type="SMART" id="SM00448">
    <property type="entry name" value="REC"/>
    <property type="match status" value="1"/>
</dbReference>
<evidence type="ECO:0000259" key="11">
    <source>
        <dbReference type="PROSITE" id="PS01124"/>
    </source>
</evidence>
<evidence type="ECO:0000313" key="13">
    <source>
        <dbReference type="EMBL" id="RGE64916.1"/>
    </source>
</evidence>
<dbReference type="GO" id="GO:0003700">
    <property type="term" value="F:DNA-binding transcription factor activity"/>
    <property type="evidence" value="ECO:0007669"/>
    <property type="project" value="InterPro"/>
</dbReference>
<protein>
    <recommendedName>
        <fullName evidence="2">Stage 0 sporulation protein A homolog</fullName>
    </recommendedName>
</protein>
<dbReference type="InterPro" id="IPR018062">
    <property type="entry name" value="HTH_AraC-typ_CS"/>
</dbReference>
<accession>A0A3E3ICZ6</accession>
<dbReference type="PANTHER" id="PTHR42713">
    <property type="entry name" value="HISTIDINE KINASE-RELATED"/>
    <property type="match status" value="1"/>
</dbReference>
<name>A0A3E3ICZ6_9FIRM</name>
<dbReference type="PANTHER" id="PTHR42713:SF3">
    <property type="entry name" value="TRANSCRIPTIONAL REGULATORY PROTEIN HPTR"/>
    <property type="match status" value="1"/>
</dbReference>
<dbReference type="InterPro" id="IPR001789">
    <property type="entry name" value="Sig_transdc_resp-reg_receiver"/>
</dbReference>
<evidence type="ECO:0000256" key="6">
    <source>
        <dbReference type="ARBA" id="ARBA00023015"/>
    </source>
</evidence>
<feature type="domain" description="Response regulatory" evidence="12">
    <location>
        <begin position="19"/>
        <end position="136"/>
    </location>
</feature>
<feature type="modified residue" description="4-aspartylphosphate" evidence="10">
    <location>
        <position position="71"/>
    </location>
</feature>
<evidence type="ECO:0000256" key="5">
    <source>
        <dbReference type="ARBA" id="ARBA00023012"/>
    </source>
</evidence>
<keyword evidence="7" id="KW-0238">DNA-binding</keyword>
<dbReference type="InterPro" id="IPR051552">
    <property type="entry name" value="HptR"/>
</dbReference>
<dbReference type="SUPFAM" id="SSF52172">
    <property type="entry name" value="CheY-like"/>
    <property type="match status" value="1"/>
</dbReference>
<dbReference type="Pfam" id="PF00072">
    <property type="entry name" value="Response_reg"/>
    <property type="match status" value="1"/>
</dbReference>
<dbReference type="PROSITE" id="PS01124">
    <property type="entry name" value="HTH_ARAC_FAMILY_2"/>
    <property type="match status" value="1"/>
</dbReference>
<evidence type="ECO:0000256" key="1">
    <source>
        <dbReference type="ARBA" id="ARBA00004496"/>
    </source>
</evidence>
<comment type="subcellular location">
    <subcellularLocation>
        <location evidence="1">Cytoplasm</location>
    </subcellularLocation>
</comment>
<dbReference type="InterPro" id="IPR009057">
    <property type="entry name" value="Homeodomain-like_sf"/>
</dbReference>
<keyword evidence="3" id="KW-0963">Cytoplasm</keyword>
<dbReference type="GO" id="GO:0000160">
    <property type="term" value="P:phosphorelay signal transduction system"/>
    <property type="evidence" value="ECO:0007669"/>
    <property type="project" value="UniProtKB-KW"/>
</dbReference>
<dbReference type="Pfam" id="PF12833">
    <property type="entry name" value="HTH_18"/>
    <property type="match status" value="1"/>
</dbReference>
<sequence>MVFSVYHFPLPNGGSVMYSLMIVDDEEIIRNGIRDAVSASPLPLKSIRIAPSAREALEMLERSPCDIILSDIRMPDMDGLEMVERAKKIWPETRVIFLTGYQDFEYARKALRLNSDDFLLKPVPDEKLIEVIGNVISKLDGLWLERFELRYRKSMEICEIDSEVKVPVHILLIAYEAAPERMSKDELHKSLCGMLTRLFRHYCSAAEFEQEESCTIARLQPMVEEGYWGKVCWKTLEELQSFFLEHLDVKMSIGLSEGVDPDETGLIMQRMKAECLRRDNFGGLLRFPIEEKAENGNENYAVKAIQSYIRKNPGKDLSLGALSEKFRINPSYLSRVFHQETGTPISEFIVQVRLVLAKQLLAETDMKIYEIAQQTGFETPGYFTKVFNKVEKISPRNYRMNVSKNKAEM</sequence>
<dbReference type="PROSITE" id="PS50110">
    <property type="entry name" value="RESPONSE_REGULATORY"/>
    <property type="match status" value="1"/>
</dbReference>
<evidence type="ECO:0000256" key="8">
    <source>
        <dbReference type="ARBA" id="ARBA00023163"/>
    </source>
</evidence>
<dbReference type="CDD" id="cd17536">
    <property type="entry name" value="REC_YesN-like"/>
    <property type="match status" value="1"/>
</dbReference>
<feature type="domain" description="HTH araC/xylS-type" evidence="11">
    <location>
        <begin position="303"/>
        <end position="401"/>
    </location>
</feature>
<evidence type="ECO:0000259" key="12">
    <source>
        <dbReference type="PROSITE" id="PS50110"/>
    </source>
</evidence>
<gene>
    <name evidence="13" type="ORF">DXC51_00860</name>
</gene>
<evidence type="ECO:0000256" key="3">
    <source>
        <dbReference type="ARBA" id="ARBA00022490"/>
    </source>
</evidence>
<proteinExistence type="predicted"/>
<evidence type="ECO:0000256" key="2">
    <source>
        <dbReference type="ARBA" id="ARBA00018672"/>
    </source>
</evidence>
<dbReference type="InterPro" id="IPR018060">
    <property type="entry name" value="HTH_AraC"/>
</dbReference>
<dbReference type="Gene3D" id="1.10.10.60">
    <property type="entry name" value="Homeodomain-like"/>
    <property type="match status" value="2"/>
</dbReference>
<keyword evidence="14" id="KW-1185">Reference proteome</keyword>
<dbReference type="InterPro" id="IPR011006">
    <property type="entry name" value="CheY-like_superfamily"/>
</dbReference>
<keyword evidence="4 10" id="KW-0597">Phosphoprotein</keyword>
<dbReference type="GO" id="GO:0005737">
    <property type="term" value="C:cytoplasm"/>
    <property type="evidence" value="ECO:0007669"/>
    <property type="project" value="UniProtKB-SubCell"/>
</dbReference>
<dbReference type="SUPFAM" id="SSF46689">
    <property type="entry name" value="Homeodomain-like"/>
    <property type="match status" value="2"/>
</dbReference>
<evidence type="ECO:0000256" key="9">
    <source>
        <dbReference type="ARBA" id="ARBA00024867"/>
    </source>
</evidence>
<evidence type="ECO:0000256" key="4">
    <source>
        <dbReference type="ARBA" id="ARBA00022553"/>
    </source>
</evidence>
<evidence type="ECO:0000313" key="14">
    <source>
        <dbReference type="Proteomes" id="UP000260812"/>
    </source>
</evidence>
<dbReference type="SMART" id="SM00342">
    <property type="entry name" value="HTH_ARAC"/>
    <property type="match status" value="1"/>
</dbReference>
<reference evidence="13" key="1">
    <citation type="submission" date="2018-08" db="EMBL/GenBank/DDBJ databases">
        <title>A genome reference for cultivated species of the human gut microbiota.</title>
        <authorList>
            <person name="Zou Y."/>
            <person name="Xue W."/>
            <person name="Luo G."/>
        </authorList>
    </citation>
    <scope>NUCLEOTIDE SEQUENCE [LARGE SCALE GENOMIC DNA]</scope>
    <source>
        <strain evidence="13">TF05-5AC</strain>
    </source>
</reference>
<organism evidence="13 14">
    <name type="scientific">Eisenbergiella massiliensis</name>
    <dbReference type="NCBI Taxonomy" id="1720294"/>
    <lineage>
        <taxon>Bacteria</taxon>
        <taxon>Bacillati</taxon>
        <taxon>Bacillota</taxon>
        <taxon>Clostridia</taxon>
        <taxon>Lachnospirales</taxon>
        <taxon>Lachnospiraceae</taxon>
        <taxon>Eisenbergiella</taxon>
    </lineage>
</organism>
<evidence type="ECO:0000256" key="7">
    <source>
        <dbReference type="ARBA" id="ARBA00023125"/>
    </source>
</evidence>
<comment type="function">
    <text evidence="9">May play the central regulatory role in sporulation. It may be an element of the effector pathway responsible for the activation of sporulation genes in response to nutritional stress. Spo0A may act in concert with spo0H (a sigma factor) to control the expression of some genes that are critical to the sporulation process.</text>
</comment>
<dbReference type="EMBL" id="QVLV01000001">
    <property type="protein sequence ID" value="RGE64916.1"/>
    <property type="molecule type" value="Genomic_DNA"/>
</dbReference>
<dbReference type="GO" id="GO:0043565">
    <property type="term" value="F:sequence-specific DNA binding"/>
    <property type="evidence" value="ECO:0007669"/>
    <property type="project" value="InterPro"/>
</dbReference>
<dbReference type="PROSITE" id="PS00041">
    <property type="entry name" value="HTH_ARAC_FAMILY_1"/>
    <property type="match status" value="1"/>
</dbReference>
<dbReference type="Gene3D" id="3.40.50.2300">
    <property type="match status" value="1"/>
</dbReference>
<keyword evidence="6" id="KW-0805">Transcription regulation</keyword>
<dbReference type="Proteomes" id="UP000260812">
    <property type="component" value="Unassembled WGS sequence"/>
</dbReference>
<evidence type="ECO:0000256" key="10">
    <source>
        <dbReference type="PROSITE-ProRule" id="PRU00169"/>
    </source>
</evidence>